<reference evidence="1" key="1">
    <citation type="submission" date="2020-09" db="EMBL/GenBank/DDBJ databases">
        <title>De no assembly of potato wild relative species, Solanum commersonii.</title>
        <authorList>
            <person name="Cho K."/>
        </authorList>
    </citation>
    <scope>NUCLEOTIDE SEQUENCE</scope>
    <source>
        <strain evidence="1">LZ3.2</strain>
        <tissue evidence="1">Leaf</tissue>
    </source>
</reference>
<evidence type="ECO:0000313" key="1">
    <source>
        <dbReference type="EMBL" id="KAG5568500.1"/>
    </source>
</evidence>
<dbReference type="AlphaFoldDB" id="A0A9J5VZD7"/>
<accession>A0A9J5VZD7</accession>
<comment type="caution">
    <text evidence="1">The sequence shown here is derived from an EMBL/GenBank/DDBJ whole genome shotgun (WGS) entry which is preliminary data.</text>
</comment>
<dbReference type="EMBL" id="JACXVP010000105">
    <property type="protein sequence ID" value="KAG5568500.1"/>
    <property type="molecule type" value="Genomic_DNA"/>
</dbReference>
<sequence length="228" mass="25821">MFVIQLRSRCLSTYLHYLHFLPACPFSSFSFSFSSLYKAVTRNSAQNGNKENPVLFNYLINTLDLPISKALAVSNCLHSVISVEKPDLAVHFFKSIGFTDVQIQSTTIKPKIHLFEELGITGSDLCKLIFSHLNLLMRSLEKAMKPSIEILNKVLVNDTENEITSLVLILNISYLEGIVVVGSRLPLLLKNQLRLLVVPESELKKHVTKLLDIRFPTNSECFYMSFIL</sequence>
<gene>
    <name evidence="1" type="ORF">H5410_064481</name>
</gene>
<protein>
    <submittedName>
        <fullName evidence="1">Uncharacterized protein</fullName>
    </submittedName>
</protein>
<dbReference type="OrthoDB" id="637682at2759"/>
<evidence type="ECO:0000313" key="2">
    <source>
        <dbReference type="Proteomes" id="UP000824120"/>
    </source>
</evidence>
<dbReference type="Gene3D" id="1.25.70.10">
    <property type="entry name" value="Transcription termination factor 3, mitochondrial"/>
    <property type="match status" value="1"/>
</dbReference>
<organism evidence="1 2">
    <name type="scientific">Solanum commersonii</name>
    <name type="common">Commerson's wild potato</name>
    <name type="synonym">Commerson's nightshade</name>
    <dbReference type="NCBI Taxonomy" id="4109"/>
    <lineage>
        <taxon>Eukaryota</taxon>
        <taxon>Viridiplantae</taxon>
        <taxon>Streptophyta</taxon>
        <taxon>Embryophyta</taxon>
        <taxon>Tracheophyta</taxon>
        <taxon>Spermatophyta</taxon>
        <taxon>Magnoliopsida</taxon>
        <taxon>eudicotyledons</taxon>
        <taxon>Gunneridae</taxon>
        <taxon>Pentapetalae</taxon>
        <taxon>asterids</taxon>
        <taxon>lamiids</taxon>
        <taxon>Solanales</taxon>
        <taxon>Solanaceae</taxon>
        <taxon>Solanoideae</taxon>
        <taxon>Solaneae</taxon>
        <taxon>Solanum</taxon>
    </lineage>
</organism>
<name>A0A9J5VZD7_SOLCO</name>
<keyword evidence="2" id="KW-1185">Reference proteome</keyword>
<dbReference type="Proteomes" id="UP000824120">
    <property type="component" value="Unassembled WGS sequence"/>
</dbReference>
<dbReference type="InterPro" id="IPR038538">
    <property type="entry name" value="MTERF_sf"/>
</dbReference>
<proteinExistence type="predicted"/>